<dbReference type="RefSeq" id="WP_013044387.1">
    <property type="nucleotide sequence ID" value="NC_014008.1"/>
</dbReference>
<dbReference type="KEGG" id="caa:Caka_2649"/>
<keyword evidence="2" id="KW-1185">Reference proteome</keyword>
<organism evidence="1 2">
    <name type="scientific">Coraliomargarita akajimensis (strain DSM 45221 / IAM 15411 / JCM 23193 / KCTC 12865 / 04OKA010-24)</name>
    <dbReference type="NCBI Taxonomy" id="583355"/>
    <lineage>
        <taxon>Bacteria</taxon>
        <taxon>Pseudomonadati</taxon>
        <taxon>Verrucomicrobiota</taxon>
        <taxon>Opitutia</taxon>
        <taxon>Puniceicoccales</taxon>
        <taxon>Coraliomargaritaceae</taxon>
        <taxon>Coraliomargarita</taxon>
    </lineage>
</organism>
<name>D5EPT2_CORAD</name>
<evidence type="ECO:0000313" key="2">
    <source>
        <dbReference type="Proteomes" id="UP000000925"/>
    </source>
</evidence>
<sequence length="56" mass="5979">MDAPAAVAATSVKLCRCLLVKFIEQGSCCYRDFIDCAEDVEVIGVGRIVDTANAVK</sequence>
<protein>
    <submittedName>
        <fullName evidence="1">Uncharacterized protein</fullName>
    </submittedName>
</protein>
<proteinExistence type="predicted"/>
<reference evidence="1 2" key="1">
    <citation type="journal article" date="2010" name="Stand. Genomic Sci.">
        <title>Complete genome sequence of Coraliomargarita akajimensis type strain (04OKA010-24).</title>
        <authorList>
            <person name="Mavromatis K."/>
            <person name="Abt B."/>
            <person name="Brambilla E."/>
            <person name="Lapidus A."/>
            <person name="Copeland A."/>
            <person name="Deshpande S."/>
            <person name="Nolan M."/>
            <person name="Lucas S."/>
            <person name="Tice H."/>
            <person name="Cheng J.F."/>
            <person name="Han C."/>
            <person name="Detter J.C."/>
            <person name="Woyke T."/>
            <person name="Goodwin L."/>
            <person name="Pitluck S."/>
            <person name="Held B."/>
            <person name="Brettin T."/>
            <person name="Tapia R."/>
            <person name="Ivanova N."/>
            <person name="Mikhailova N."/>
            <person name="Pati A."/>
            <person name="Liolios K."/>
            <person name="Chen A."/>
            <person name="Palaniappan K."/>
            <person name="Land M."/>
            <person name="Hauser L."/>
            <person name="Chang Y.J."/>
            <person name="Jeffries C.D."/>
            <person name="Rohde M."/>
            <person name="Goker M."/>
            <person name="Bristow J."/>
            <person name="Eisen J.A."/>
            <person name="Markowitz V."/>
            <person name="Hugenholtz P."/>
            <person name="Klenk H.P."/>
            <person name="Kyrpides N.C."/>
        </authorList>
    </citation>
    <scope>NUCLEOTIDE SEQUENCE [LARGE SCALE GENOMIC DNA]</scope>
    <source>
        <strain evidence="2">DSM 45221 / IAM 15411 / JCM 23193 / KCTC 12865</strain>
    </source>
</reference>
<gene>
    <name evidence="1" type="ordered locus">Caka_2649</name>
</gene>
<dbReference type="AlphaFoldDB" id="D5EPT2"/>
<dbReference type="Proteomes" id="UP000000925">
    <property type="component" value="Chromosome"/>
</dbReference>
<dbReference type="EMBL" id="CP001998">
    <property type="protein sequence ID" value="ADE55665.1"/>
    <property type="molecule type" value="Genomic_DNA"/>
</dbReference>
<dbReference type="HOGENOM" id="CLU_3006478_0_0_0"/>
<evidence type="ECO:0000313" key="1">
    <source>
        <dbReference type="EMBL" id="ADE55665.1"/>
    </source>
</evidence>
<accession>D5EPT2</accession>